<dbReference type="InterPro" id="IPR036390">
    <property type="entry name" value="WH_DNA-bd_sf"/>
</dbReference>
<dbReference type="PANTHER" id="PTHR30126">
    <property type="entry name" value="HTH-TYPE TRANSCRIPTIONAL REGULATOR"/>
    <property type="match status" value="1"/>
</dbReference>
<reference evidence="6 7" key="1">
    <citation type="submission" date="2018-10" db="EMBL/GenBank/DDBJ databases">
        <title>Corynebacterium macginleyi genome sequencing and assembly of the type strain and two clinical samples.</title>
        <authorList>
            <person name="Bernier A.-M."/>
            <person name="Bernard K."/>
        </authorList>
    </citation>
    <scope>NUCLEOTIDE SEQUENCE [LARGE SCALE GENOMIC DNA]</scope>
    <source>
        <strain evidence="6 7">NML 120205</strain>
    </source>
</reference>
<dbReference type="OrthoDB" id="9789529at2"/>
<comment type="caution">
    <text evidence="6">The sequence shown here is derived from an EMBL/GenBank/DDBJ whole genome shotgun (WGS) entry which is preliminary data.</text>
</comment>
<dbReference type="AlphaFoldDB" id="A0A3M0H082"/>
<organism evidence="6 7">
    <name type="scientific">Corynebacterium macginleyi</name>
    <dbReference type="NCBI Taxonomy" id="38290"/>
    <lineage>
        <taxon>Bacteria</taxon>
        <taxon>Bacillati</taxon>
        <taxon>Actinomycetota</taxon>
        <taxon>Actinomycetes</taxon>
        <taxon>Mycobacteriales</taxon>
        <taxon>Corynebacteriaceae</taxon>
        <taxon>Corynebacterium</taxon>
    </lineage>
</organism>
<dbReference type="Pfam" id="PF00126">
    <property type="entry name" value="HTH_1"/>
    <property type="match status" value="1"/>
</dbReference>
<dbReference type="GO" id="GO:0003700">
    <property type="term" value="F:DNA-binding transcription factor activity"/>
    <property type="evidence" value="ECO:0007669"/>
    <property type="project" value="InterPro"/>
</dbReference>
<evidence type="ECO:0000256" key="1">
    <source>
        <dbReference type="ARBA" id="ARBA00009437"/>
    </source>
</evidence>
<keyword evidence="4" id="KW-0804">Transcription</keyword>
<dbReference type="Proteomes" id="UP000270649">
    <property type="component" value="Unassembled WGS sequence"/>
</dbReference>
<dbReference type="SUPFAM" id="SSF46785">
    <property type="entry name" value="Winged helix' DNA-binding domain"/>
    <property type="match status" value="1"/>
</dbReference>
<dbReference type="RefSeq" id="WP_121910488.1">
    <property type="nucleotide sequence ID" value="NZ_CP068292.1"/>
</dbReference>
<sequence length="98" mass="10705">MIEPVDTRQLRYFCSVVDNGSFTRAAAALAMTQPSWSLSIRKLEEELNTQLLCQGRSGVTTTERGDYAYNTALKVDALLADAQRHTSEITGAKPVPAS</sequence>
<gene>
    <name evidence="6" type="ORF">D9543_03395</name>
</gene>
<dbReference type="GO" id="GO:0000976">
    <property type="term" value="F:transcription cis-regulatory region binding"/>
    <property type="evidence" value="ECO:0007669"/>
    <property type="project" value="TreeGrafter"/>
</dbReference>
<evidence type="ECO:0000313" key="6">
    <source>
        <dbReference type="EMBL" id="RMB63050.1"/>
    </source>
</evidence>
<evidence type="ECO:0000256" key="2">
    <source>
        <dbReference type="ARBA" id="ARBA00023015"/>
    </source>
</evidence>
<dbReference type="InterPro" id="IPR000847">
    <property type="entry name" value="LysR_HTH_N"/>
</dbReference>
<evidence type="ECO:0000259" key="5">
    <source>
        <dbReference type="PROSITE" id="PS50931"/>
    </source>
</evidence>
<comment type="similarity">
    <text evidence="1">Belongs to the LysR transcriptional regulatory family.</text>
</comment>
<dbReference type="EMBL" id="REGC01000003">
    <property type="protein sequence ID" value="RMB63050.1"/>
    <property type="molecule type" value="Genomic_DNA"/>
</dbReference>
<proteinExistence type="inferred from homology"/>
<evidence type="ECO:0000313" key="7">
    <source>
        <dbReference type="Proteomes" id="UP000270649"/>
    </source>
</evidence>
<keyword evidence="2" id="KW-0805">Transcription regulation</keyword>
<evidence type="ECO:0000256" key="3">
    <source>
        <dbReference type="ARBA" id="ARBA00023125"/>
    </source>
</evidence>
<dbReference type="PANTHER" id="PTHR30126:SF98">
    <property type="entry name" value="HTH-TYPE TRANSCRIPTIONAL ACTIVATOR BAUR"/>
    <property type="match status" value="1"/>
</dbReference>
<evidence type="ECO:0000256" key="4">
    <source>
        <dbReference type="ARBA" id="ARBA00023163"/>
    </source>
</evidence>
<dbReference type="Gene3D" id="1.10.10.10">
    <property type="entry name" value="Winged helix-like DNA-binding domain superfamily/Winged helix DNA-binding domain"/>
    <property type="match status" value="1"/>
</dbReference>
<dbReference type="PROSITE" id="PS50931">
    <property type="entry name" value="HTH_LYSR"/>
    <property type="match status" value="1"/>
</dbReference>
<dbReference type="PRINTS" id="PR00039">
    <property type="entry name" value="HTHLYSR"/>
</dbReference>
<keyword evidence="3" id="KW-0238">DNA-binding</keyword>
<accession>A0A3M0H082</accession>
<protein>
    <submittedName>
        <fullName evidence="6">LysR family transcriptional regulator</fullName>
    </submittedName>
</protein>
<dbReference type="InterPro" id="IPR036388">
    <property type="entry name" value="WH-like_DNA-bd_sf"/>
</dbReference>
<dbReference type="GeneID" id="92747280"/>
<name>A0A3M0H082_9CORY</name>
<dbReference type="FunFam" id="1.10.10.10:FF:000001">
    <property type="entry name" value="LysR family transcriptional regulator"/>
    <property type="match status" value="1"/>
</dbReference>
<feature type="domain" description="HTH lysR-type" evidence="5">
    <location>
        <begin position="5"/>
        <end position="62"/>
    </location>
</feature>